<dbReference type="SUPFAM" id="SSF46785">
    <property type="entry name" value="Winged helix' DNA-binding domain"/>
    <property type="match status" value="2"/>
</dbReference>
<evidence type="ECO:0000256" key="1">
    <source>
        <dbReference type="ARBA" id="ARBA00022700"/>
    </source>
</evidence>
<dbReference type="InterPro" id="IPR036305">
    <property type="entry name" value="RGS_sf"/>
</dbReference>
<dbReference type="Pfam" id="PF00615">
    <property type="entry name" value="RGS"/>
    <property type="match status" value="1"/>
</dbReference>
<proteinExistence type="predicted"/>
<feature type="region of interest" description="Disordered" evidence="2">
    <location>
        <begin position="334"/>
        <end position="359"/>
    </location>
</feature>
<sequence length="510" mass="57210">MHKSKINQSSTRLLRKTDDDRQLSKICTLTAVSASADVACRAFANPTTHQDLKDLFSTLVVSLLPLEPHRVRFTKVDYTFISEDAIHNLGNLKLLQSNRMPDPNDPTCTIISTSTTTFAMNKDMARSLCQKFIDAHFIESADGKREQVFPLKGMVWKLTSKGLTILDWFCAKNGIDHDQLPELVNLVSTQLNRLERDQTTDKLCLDRGTVEVIFGRFIGGDGRTKKASTSSTDSNSSRDYKSVSGVVITAERKINGRIYHDTYTGQAISDWLMDYTTTMDIREAVDVATLFVEQDLIEAVVQDRVYSSQFPRCNLFQPTHNAVYQLSQRGQDVVDSSSSSRCSSQGGKTHGTNDSNSQRLDKILTDPTLRLLFRENLRETHCEENLSFYQEVDEFIKQCKAAILAYKKTDVASVEEANELLGQSYVIFNTFLAPGSPRELNINHQLRASLADRMTKARAQDVSGTNILQEVTSLFEGAQNSIFKLMASDSVPKFLHSPKAEYRLVQAGVR</sequence>
<dbReference type="InterPro" id="IPR036388">
    <property type="entry name" value="WH-like_DNA-bd_sf"/>
</dbReference>
<gene>
    <name evidence="5" type="ORF">QQX98_006366</name>
</gene>
<feature type="domain" description="RGS" evidence="3">
    <location>
        <begin position="359"/>
        <end position="497"/>
    </location>
</feature>
<dbReference type="PROSITE" id="PS50132">
    <property type="entry name" value="RGS"/>
    <property type="match status" value="1"/>
</dbReference>
<dbReference type="EMBL" id="JAZAVJ010000094">
    <property type="protein sequence ID" value="KAK7414851.1"/>
    <property type="molecule type" value="Genomic_DNA"/>
</dbReference>
<dbReference type="InterPro" id="IPR000591">
    <property type="entry name" value="DEP_dom"/>
</dbReference>
<dbReference type="SUPFAM" id="SSF48097">
    <property type="entry name" value="Regulator of G-protein signaling, RGS"/>
    <property type="match status" value="1"/>
</dbReference>
<name>A0ABR1H199_9HYPO</name>
<dbReference type="InterPro" id="IPR036390">
    <property type="entry name" value="WH_DNA-bd_sf"/>
</dbReference>
<dbReference type="PRINTS" id="PR01301">
    <property type="entry name" value="RGSPROTEIN"/>
</dbReference>
<dbReference type="InterPro" id="IPR016137">
    <property type="entry name" value="RGS"/>
</dbReference>
<accession>A0ABR1H199</accession>
<protein>
    <recommendedName>
        <fullName evidence="7">Developmental regulator flbA</fullName>
    </recommendedName>
</protein>
<dbReference type="PROSITE" id="PS50186">
    <property type="entry name" value="DEP"/>
    <property type="match status" value="1"/>
</dbReference>
<evidence type="ECO:0000313" key="5">
    <source>
        <dbReference type="EMBL" id="KAK7414851.1"/>
    </source>
</evidence>
<keyword evidence="6" id="KW-1185">Reference proteome</keyword>
<reference evidence="5 6" key="1">
    <citation type="journal article" date="2025" name="Microbiol. Resour. Announc.">
        <title>Draft genome sequences for Neonectria magnoliae and Neonectria punicea, canker pathogens of Liriodendron tulipifera and Acer saccharum in West Virginia.</title>
        <authorList>
            <person name="Petronek H.M."/>
            <person name="Kasson M.T."/>
            <person name="Metheny A.M."/>
            <person name="Stauder C.M."/>
            <person name="Lovett B."/>
            <person name="Lynch S.C."/>
            <person name="Garnas J.R."/>
            <person name="Kasson L.R."/>
            <person name="Stajich J.E."/>
        </authorList>
    </citation>
    <scope>NUCLEOTIDE SEQUENCE [LARGE SCALE GENOMIC DNA]</scope>
    <source>
        <strain evidence="5 6">NRRL 64653</strain>
    </source>
</reference>
<dbReference type="Gene3D" id="1.10.10.10">
    <property type="entry name" value="Winged helix-like DNA-binding domain superfamily/Winged helix DNA-binding domain"/>
    <property type="match status" value="2"/>
</dbReference>
<evidence type="ECO:0008006" key="7">
    <source>
        <dbReference type="Google" id="ProtNLM"/>
    </source>
</evidence>
<dbReference type="CDD" id="cd08708">
    <property type="entry name" value="RGS_FLBA"/>
    <property type="match status" value="1"/>
</dbReference>
<evidence type="ECO:0000256" key="2">
    <source>
        <dbReference type="SAM" id="MobiDB-lite"/>
    </source>
</evidence>
<dbReference type="SMART" id="SM00315">
    <property type="entry name" value="RGS"/>
    <property type="match status" value="1"/>
</dbReference>
<keyword evidence="1" id="KW-0734">Signal transduction inhibitor</keyword>
<evidence type="ECO:0000259" key="4">
    <source>
        <dbReference type="PROSITE" id="PS50186"/>
    </source>
</evidence>
<dbReference type="Proteomes" id="UP001498476">
    <property type="component" value="Unassembled WGS sequence"/>
</dbReference>
<dbReference type="SMART" id="SM00049">
    <property type="entry name" value="DEP"/>
    <property type="match status" value="2"/>
</dbReference>
<dbReference type="PANTHER" id="PTHR10845:SF192">
    <property type="entry name" value="DOUBLE HIT, ISOFORM B"/>
    <property type="match status" value="1"/>
</dbReference>
<evidence type="ECO:0000259" key="3">
    <source>
        <dbReference type="PROSITE" id="PS50132"/>
    </source>
</evidence>
<feature type="compositionally biased region" description="Low complexity" evidence="2">
    <location>
        <begin position="334"/>
        <end position="347"/>
    </location>
</feature>
<dbReference type="InterPro" id="IPR058855">
    <property type="entry name" value="RGS1/SST2-like_Fungal-DR"/>
</dbReference>
<dbReference type="InterPro" id="IPR044926">
    <property type="entry name" value="RGS_subdomain_2"/>
</dbReference>
<dbReference type="PANTHER" id="PTHR10845">
    <property type="entry name" value="REGULATOR OF G PROTEIN SIGNALING"/>
    <property type="match status" value="1"/>
</dbReference>
<feature type="domain" description="DEP" evidence="4">
    <location>
        <begin position="242"/>
        <end position="328"/>
    </location>
</feature>
<organism evidence="5 6">
    <name type="scientific">Neonectria punicea</name>
    <dbReference type="NCBI Taxonomy" id="979145"/>
    <lineage>
        <taxon>Eukaryota</taxon>
        <taxon>Fungi</taxon>
        <taxon>Dikarya</taxon>
        <taxon>Ascomycota</taxon>
        <taxon>Pezizomycotina</taxon>
        <taxon>Sordariomycetes</taxon>
        <taxon>Hypocreomycetidae</taxon>
        <taxon>Hypocreales</taxon>
        <taxon>Nectriaceae</taxon>
        <taxon>Neonectria</taxon>
    </lineage>
</organism>
<dbReference type="Pfam" id="PF25889">
    <property type="entry name" value="WHD_Fungal_DR"/>
    <property type="match status" value="1"/>
</dbReference>
<dbReference type="CDD" id="cd04450">
    <property type="entry name" value="DEP_RGS7-like"/>
    <property type="match status" value="1"/>
</dbReference>
<comment type="caution">
    <text evidence="5">The sequence shown here is derived from an EMBL/GenBank/DDBJ whole genome shotgun (WGS) entry which is preliminary data.</text>
</comment>
<evidence type="ECO:0000313" key="6">
    <source>
        <dbReference type="Proteomes" id="UP001498476"/>
    </source>
</evidence>
<dbReference type="Gene3D" id="1.10.167.10">
    <property type="entry name" value="Regulator of G-protein Signalling 4, domain 2"/>
    <property type="match status" value="1"/>
</dbReference>
<dbReference type="Pfam" id="PF00610">
    <property type="entry name" value="DEP"/>
    <property type="match status" value="1"/>
</dbReference>